<feature type="transmembrane region" description="Helical" evidence="8">
    <location>
        <begin position="62"/>
        <end position="79"/>
    </location>
</feature>
<evidence type="ECO:0000256" key="7">
    <source>
        <dbReference type="ARBA" id="ARBA00023136"/>
    </source>
</evidence>
<evidence type="ECO:0000256" key="4">
    <source>
        <dbReference type="ARBA" id="ARBA00022475"/>
    </source>
</evidence>
<dbReference type="CDD" id="cd06550">
    <property type="entry name" value="TM_ABC_iron-siderophores_like"/>
    <property type="match status" value="1"/>
</dbReference>
<keyword evidence="7 8" id="KW-0472">Membrane</keyword>
<dbReference type="Pfam" id="PF01032">
    <property type="entry name" value="FecCD"/>
    <property type="match status" value="1"/>
</dbReference>
<keyword evidence="3" id="KW-0813">Transport</keyword>
<keyword evidence="10" id="KW-1185">Reference proteome</keyword>
<dbReference type="InterPro" id="IPR000522">
    <property type="entry name" value="ABC_transptr_permease_BtuC"/>
</dbReference>
<evidence type="ECO:0000313" key="9">
    <source>
        <dbReference type="EMBL" id="UWN57077.1"/>
    </source>
</evidence>
<accession>A0ABY5V1A1</accession>
<feature type="transmembrane region" description="Helical" evidence="8">
    <location>
        <begin position="152"/>
        <end position="176"/>
    </location>
</feature>
<evidence type="ECO:0000256" key="1">
    <source>
        <dbReference type="ARBA" id="ARBA00004651"/>
    </source>
</evidence>
<dbReference type="GeneID" id="82892186"/>
<evidence type="ECO:0000256" key="5">
    <source>
        <dbReference type="ARBA" id="ARBA00022692"/>
    </source>
</evidence>
<feature type="transmembrane region" description="Helical" evidence="8">
    <location>
        <begin position="123"/>
        <end position="145"/>
    </location>
</feature>
<dbReference type="PANTHER" id="PTHR30472:SF41">
    <property type="entry name" value="TRANSPORT SYSTEM PERMEASE PROTEIN"/>
    <property type="match status" value="1"/>
</dbReference>
<comment type="similarity">
    <text evidence="2">Belongs to the binding-protein-dependent transport system permease family. FecCD subfamily.</text>
</comment>
<feature type="transmembrane region" description="Helical" evidence="8">
    <location>
        <begin position="285"/>
        <end position="305"/>
    </location>
</feature>
<keyword evidence="5 8" id="KW-0812">Transmembrane</keyword>
<keyword evidence="4" id="KW-1003">Cell membrane</keyword>
<proteinExistence type="inferred from homology"/>
<gene>
    <name evidence="9" type="ORF">NQ491_10590</name>
</gene>
<comment type="subcellular location">
    <subcellularLocation>
        <location evidence="1">Cell membrane</location>
        <topology evidence="1">Multi-pass membrane protein</topology>
    </subcellularLocation>
</comment>
<dbReference type="RefSeq" id="WP_019245577.1">
    <property type="nucleotide sequence ID" value="NZ_CAPH01000009.1"/>
</dbReference>
<evidence type="ECO:0000313" key="10">
    <source>
        <dbReference type="Proteomes" id="UP001059295"/>
    </source>
</evidence>
<dbReference type="Proteomes" id="UP001059295">
    <property type="component" value="Chromosome"/>
</dbReference>
<feature type="transmembrane region" description="Helical" evidence="8">
    <location>
        <begin position="312"/>
        <end position="333"/>
    </location>
</feature>
<reference evidence="9" key="1">
    <citation type="journal article" date="2022" name="Cell">
        <title>Design, construction, and in vivo augmentation of a complex gut microbiome.</title>
        <authorList>
            <person name="Cheng A.G."/>
            <person name="Ho P.Y."/>
            <person name="Aranda-Diaz A."/>
            <person name="Jain S."/>
            <person name="Yu F.B."/>
            <person name="Meng X."/>
            <person name="Wang M."/>
            <person name="Iakiviak M."/>
            <person name="Nagashima K."/>
            <person name="Zhao A."/>
            <person name="Murugkar P."/>
            <person name="Patil A."/>
            <person name="Atabakhsh K."/>
            <person name="Weakley A."/>
            <person name="Yan J."/>
            <person name="Brumbaugh A.R."/>
            <person name="Higginbottom S."/>
            <person name="Dimas A."/>
            <person name="Shiver A.L."/>
            <person name="Deutschbauer A."/>
            <person name="Neff N."/>
            <person name="Sonnenburg J.L."/>
            <person name="Huang K.C."/>
            <person name="Fischbach M.A."/>
        </authorList>
    </citation>
    <scope>NUCLEOTIDE SEQUENCE</scope>
    <source>
        <strain evidence="9">AP11</strain>
    </source>
</reference>
<dbReference type="SUPFAM" id="SSF81345">
    <property type="entry name" value="ABC transporter involved in vitamin B12 uptake, BtuC"/>
    <property type="match status" value="1"/>
</dbReference>
<feature type="transmembrane region" description="Helical" evidence="8">
    <location>
        <begin position="243"/>
        <end position="265"/>
    </location>
</feature>
<sequence>MSIRPARSVLWAVTAVVLLWAANLFLGSVRIPFAEVWAVLTGGEASQPSWGYIVLESRLPQAVVALLSGAALAVSGLMLQTVFSNPLAGPSVLGIDSGASLGVALVMLSLGGTVGGGLALTGYLAVVAGAFAGAASILGIIIFFSTLVRSNVMLLIIGIMVGYLTSSLISLLNFFATDEGIRSYVLWGMGDFSSVSLGQLPVFCSMLGIGLLLAALLVKPLNALLLGERYAENLGVRVKRVRLLLLVSTGLLTAVVTAFCGPISFIGLAVPHLARLMTGSSNHKLLMPLTLLTGSAVALACNLVSTLPGGSGVLPLSAITPVVGAPVIIYVIVNQKRIQYFN</sequence>
<organism evidence="9 10">
    <name type="scientific">Alistipes ihumii AP11</name>
    <dbReference type="NCBI Taxonomy" id="1211813"/>
    <lineage>
        <taxon>Bacteria</taxon>
        <taxon>Pseudomonadati</taxon>
        <taxon>Bacteroidota</taxon>
        <taxon>Bacteroidia</taxon>
        <taxon>Bacteroidales</taxon>
        <taxon>Rikenellaceae</taxon>
        <taxon>Alistipes</taxon>
    </lineage>
</organism>
<evidence type="ECO:0000256" key="3">
    <source>
        <dbReference type="ARBA" id="ARBA00022448"/>
    </source>
</evidence>
<evidence type="ECO:0000256" key="6">
    <source>
        <dbReference type="ARBA" id="ARBA00022989"/>
    </source>
</evidence>
<dbReference type="EMBL" id="CP102294">
    <property type="protein sequence ID" value="UWN57077.1"/>
    <property type="molecule type" value="Genomic_DNA"/>
</dbReference>
<evidence type="ECO:0000256" key="2">
    <source>
        <dbReference type="ARBA" id="ARBA00007935"/>
    </source>
</evidence>
<keyword evidence="6 8" id="KW-1133">Transmembrane helix</keyword>
<dbReference type="Gene3D" id="1.10.3470.10">
    <property type="entry name" value="ABC transporter involved in vitamin B12 uptake, BtuC"/>
    <property type="match status" value="1"/>
</dbReference>
<feature type="transmembrane region" description="Helical" evidence="8">
    <location>
        <begin position="196"/>
        <end position="218"/>
    </location>
</feature>
<feature type="transmembrane region" description="Helical" evidence="8">
    <location>
        <begin position="91"/>
        <end position="111"/>
    </location>
</feature>
<dbReference type="PANTHER" id="PTHR30472">
    <property type="entry name" value="FERRIC ENTEROBACTIN TRANSPORT SYSTEM PERMEASE PROTEIN"/>
    <property type="match status" value="1"/>
</dbReference>
<evidence type="ECO:0000256" key="8">
    <source>
        <dbReference type="SAM" id="Phobius"/>
    </source>
</evidence>
<dbReference type="InterPro" id="IPR037294">
    <property type="entry name" value="ABC_BtuC-like"/>
</dbReference>
<protein>
    <submittedName>
        <fullName evidence="9">Iron ABC transporter permease</fullName>
    </submittedName>
</protein>
<name>A0ABY5V1A1_9BACT</name>